<evidence type="ECO:0000313" key="1">
    <source>
        <dbReference type="EMBL" id="CAI9586699.1"/>
    </source>
</evidence>
<reference evidence="1" key="1">
    <citation type="submission" date="2023-05" db="EMBL/GenBank/DDBJ databases">
        <authorList>
            <person name="Stuckert A."/>
        </authorList>
    </citation>
    <scope>NUCLEOTIDE SEQUENCE</scope>
</reference>
<protein>
    <submittedName>
        <fullName evidence="1">Uncharacterized protein</fullName>
    </submittedName>
</protein>
<dbReference type="EMBL" id="CATNWA010015774">
    <property type="protein sequence ID" value="CAI9586699.1"/>
    <property type="molecule type" value="Genomic_DNA"/>
</dbReference>
<proteinExistence type="predicted"/>
<comment type="caution">
    <text evidence="1">The sequence shown here is derived from an EMBL/GenBank/DDBJ whole genome shotgun (WGS) entry which is preliminary data.</text>
</comment>
<evidence type="ECO:0000313" key="2">
    <source>
        <dbReference type="Proteomes" id="UP001162483"/>
    </source>
</evidence>
<keyword evidence="2" id="KW-1185">Reference proteome</keyword>
<accession>A0ABN9ER61</accession>
<gene>
    <name evidence="1" type="ORF">SPARVUS_LOCUS10410116</name>
</gene>
<sequence length="167" mass="18239">MQTASTNICERMGRSQELSEFKHGTMISCHLCNKSIREISSLLNIPQSTVCGIITRWKQVGTTVTQPQTGRTRKKCVEVADCLQSQLLKTSKLHVAFILAPQCIESFMERVYMAEELNPSPTSPSAMQSTRCSHSSVDVFCGVMNHASLSGNPMCLGSVVASVPSVK</sequence>
<name>A0ABN9ER61_9NEOB</name>
<dbReference type="InterPro" id="IPR036388">
    <property type="entry name" value="WH-like_DNA-bd_sf"/>
</dbReference>
<organism evidence="1 2">
    <name type="scientific">Staurois parvus</name>
    <dbReference type="NCBI Taxonomy" id="386267"/>
    <lineage>
        <taxon>Eukaryota</taxon>
        <taxon>Metazoa</taxon>
        <taxon>Chordata</taxon>
        <taxon>Craniata</taxon>
        <taxon>Vertebrata</taxon>
        <taxon>Euteleostomi</taxon>
        <taxon>Amphibia</taxon>
        <taxon>Batrachia</taxon>
        <taxon>Anura</taxon>
        <taxon>Neobatrachia</taxon>
        <taxon>Ranoidea</taxon>
        <taxon>Ranidae</taxon>
        <taxon>Staurois</taxon>
    </lineage>
</organism>
<feature type="non-terminal residue" evidence="1">
    <location>
        <position position="167"/>
    </location>
</feature>
<dbReference type="Proteomes" id="UP001162483">
    <property type="component" value="Unassembled WGS sequence"/>
</dbReference>
<dbReference type="Gene3D" id="1.10.10.10">
    <property type="entry name" value="Winged helix-like DNA-binding domain superfamily/Winged helix DNA-binding domain"/>
    <property type="match status" value="1"/>
</dbReference>